<accession>A0A1Y5FAU6</accession>
<keyword evidence="1" id="KW-1133">Transmembrane helix</keyword>
<feature type="transmembrane region" description="Helical" evidence="1">
    <location>
        <begin position="142"/>
        <end position="160"/>
    </location>
</feature>
<dbReference type="AlphaFoldDB" id="A0A1Y5FAU6"/>
<evidence type="ECO:0000256" key="1">
    <source>
        <dbReference type="SAM" id="Phobius"/>
    </source>
</evidence>
<sequence>MFDIFSFIPGFGSLVFVLIGLTFIRVHFYFLSNGKKKKAKLIGYEKSLKVMNSSSRSHHREKRIMFTPLYQFSFKGQVYKAFASGSSNVISSDIGSSQSVYIIDNNPNYFRFSKSYELFFGIISLFIGSIAYYFLFLRNFNLLTGAISTVAFCFIYFIILKKSMSKINQTFKGAIHKFIHREHVADEELEKLNIISTNDQVEKILQKNSLAGFIICLVFLSFMSWIAYMVWNNSSISLRDQVMNLLSNPVQNFELIKEEFAKGNKLLIGLSFSGFMGALVTFATIKQAVLLVRR</sequence>
<keyword evidence="1" id="KW-0812">Transmembrane</keyword>
<reference evidence="3" key="1">
    <citation type="journal article" date="2017" name="Proc. Natl. Acad. Sci. U.S.A.">
        <title>Simulation of Deepwater Horizon oil plume reveals substrate specialization within a complex community of hydrocarbon-degraders.</title>
        <authorList>
            <person name="Hu P."/>
            <person name="Dubinsky E.A."/>
            <person name="Probst A.J."/>
            <person name="Wang J."/>
            <person name="Sieber C.M.K."/>
            <person name="Tom L.M."/>
            <person name="Gardinali P."/>
            <person name="Banfield J.F."/>
            <person name="Atlas R.M."/>
            <person name="Andersen G.L."/>
        </authorList>
    </citation>
    <scope>NUCLEOTIDE SEQUENCE [LARGE SCALE GENOMIC DNA]</scope>
</reference>
<dbReference type="EMBL" id="MAAO01000007">
    <property type="protein sequence ID" value="OUR95873.1"/>
    <property type="molecule type" value="Genomic_DNA"/>
</dbReference>
<dbReference type="Proteomes" id="UP000196531">
    <property type="component" value="Unassembled WGS sequence"/>
</dbReference>
<keyword evidence="1" id="KW-0472">Membrane</keyword>
<feature type="transmembrane region" description="Helical" evidence="1">
    <location>
        <begin position="210"/>
        <end position="231"/>
    </location>
</feature>
<evidence type="ECO:0000313" key="2">
    <source>
        <dbReference type="EMBL" id="OUR95873.1"/>
    </source>
</evidence>
<evidence type="ECO:0000313" key="3">
    <source>
        <dbReference type="Proteomes" id="UP000196531"/>
    </source>
</evidence>
<gene>
    <name evidence="2" type="ORF">A9Q84_15350</name>
</gene>
<feature type="transmembrane region" description="Helical" evidence="1">
    <location>
        <begin position="6"/>
        <end position="31"/>
    </location>
</feature>
<organism evidence="2 3">
    <name type="scientific">Halobacteriovorax marinus</name>
    <dbReference type="NCBI Taxonomy" id="97084"/>
    <lineage>
        <taxon>Bacteria</taxon>
        <taxon>Pseudomonadati</taxon>
        <taxon>Bdellovibrionota</taxon>
        <taxon>Bacteriovoracia</taxon>
        <taxon>Bacteriovoracales</taxon>
        <taxon>Halobacteriovoraceae</taxon>
        <taxon>Halobacteriovorax</taxon>
    </lineage>
</organism>
<protein>
    <submittedName>
        <fullName evidence="2">Uncharacterized protein</fullName>
    </submittedName>
</protein>
<proteinExistence type="predicted"/>
<comment type="caution">
    <text evidence="2">The sequence shown here is derived from an EMBL/GenBank/DDBJ whole genome shotgun (WGS) entry which is preliminary data.</text>
</comment>
<feature type="transmembrane region" description="Helical" evidence="1">
    <location>
        <begin position="266"/>
        <end position="285"/>
    </location>
</feature>
<feature type="transmembrane region" description="Helical" evidence="1">
    <location>
        <begin position="118"/>
        <end position="136"/>
    </location>
</feature>
<name>A0A1Y5FAU6_9BACT</name>